<dbReference type="PANTHER" id="PTHR13215">
    <property type="entry name" value="RNA POLYMERASE II TRANSCRIPTIONAL COACTIVATOR"/>
    <property type="match status" value="1"/>
</dbReference>
<keyword evidence="4" id="KW-0238">DNA-binding</keyword>
<dbReference type="AlphaFoldDB" id="A0A7S2HNY7"/>
<dbReference type="InterPro" id="IPR003173">
    <property type="entry name" value="PC4_C"/>
</dbReference>
<evidence type="ECO:0000256" key="7">
    <source>
        <dbReference type="SAM" id="MobiDB-lite"/>
    </source>
</evidence>
<dbReference type="GO" id="GO:0005634">
    <property type="term" value="C:nucleus"/>
    <property type="evidence" value="ECO:0007669"/>
    <property type="project" value="UniProtKB-SubCell"/>
</dbReference>
<proteinExistence type="inferred from homology"/>
<keyword evidence="6" id="KW-0539">Nucleus</keyword>
<dbReference type="EMBL" id="HBGV01010955">
    <property type="protein sequence ID" value="CAD9496415.1"/>
    <property type="molecule type" value="Transcribed_RNA"/>
</dbReference>
<reference evidence="9" key="1">
    <citation type="submission" date="2021-01" db="EMBL/GenBank/DDBJ databases">
        <authorList>
            <person name="Corre E."/>
            <person name="Pelletier E."/>
            <person name="Niang G."/>
            <person name="Scheremetjew M."/>
            <person name="Finn R."/>
            <person name="Kale V."/>
            <person name="Holt S."/>
            <person name="Cochrane G."/>
            <person name="Meng A."/>
            <person name="Brown T."/>
            <person name="Cohen L."/>
        </authorList>
    </citation>
    <scope>NUCLEOTIDE SEQUENCE</scope>
    <source>
        <strain evidence="9">CCMP826</strain>
    </source>
</reference>
<evidence type="ECO:0000256" key="1">
    <source>
        <dbReference type="ARBA" id="ARBA00004123"/>
    </source>
</evidence>
<dbReference type="GO" id="GO:0060261">
    <property type="term" value="P:positive regulation of transcription initiation by RNA polymerase II"/>
    <property type="evidence" value="ECO:0007669"/>
    <property type="project" value="InterPro"/>
</dbReference>
<comment type="similarity">
    <text evidence="2">Belongs to the transcriptional coactivator PC4 family.</text>
</comment>
<dbReference type="Gene3D" id="2.30.31.10">
    <property type="entry name" value="Transcriptional Coactivator Pc4, Chain A"/>
    <property type="match status" value="1"/>
</dbReference>
<protein>
    <recommendedName>
        <fullName evidence="8">Transcriptional coactivator p15 (PC4) C-terminal domain-containing protein</fullName>
    </recommendedName>
</protein>
<evidence type="ECO:0000256" key="4">
    <source>
        <dbReference type="ARBA" id="ARBA00023125"/>
    </source>
</evidence>
<name>A0A7S2HNY7_9STRA</name>
<evidence type="ECO:0000313" key="9">
    <source>
        <dbReference type="EMBL" id="CAD9496415.1"/>
    </source>
</evidence>
<accession>A0A7S2HNY7</accession>
<sequence length="115" mass="13223">MPGDNTKREHDDGWEEKEIKKAKKESSEDEEEAPEAAQKNDEGDSFFELSSKKRCTIRKWKKNVLIDIREVYEKDGKTLPGRKGISLSLDQYKELRRLVLNGGIDEEIKNIGGDI</sequence>
<keyword evidence="3" id="KW-0805">Transcription regulation</keyword>
<feature type="compositionally biased region" description="Basic and acidic residues" evidence="7">
    <location>
        <begin position="1"/>
        <end position="19"/>
    </location>
</feature>
<dbReference type="InterPro" id="IPR009044">
    <property type="entry name" value="ssDNA-bd_transcriptional_reg"/>
</dbReference>
<gene>
    <name evidence="9" type="ORF">HTAM1171_LOCUS6745</name>
</gene>
<keyword evidence="5" id="KW-0804">Transcription</keyword>
<dbReference type="InterPro" id="IPR045125">
    <property type="entry name" value="Sub1/Tcp4-like"/>
</dbReference>
<evidence type="ECO:0000256" key="6">
    <source>
        <dbReference type="ARBA" id="ARBA00023242"/>
    </source>
</evidence>
<feature type="domain" description="Transcriptional coactivator p15 (PC4) C-terminal" evidence="8">
    <location>
        <begin position="47"/>
        <end position="97"/>
    </location>
</feature>
<dbReference type="Pfam" id="PF02229">
    <property type="entry name" value="PC4"/>
    <property type="match status" value="1"/>
</dbReference>
<comment type="subcellular location">
    <subcellularLocation>
        <location evidence="1">Nucleus</location>
    </subcellularLocation>
</comment>
<dbReference type="GO" id="GO:0003677">
    <property type="term" value="F:DNA binding"/>
    <property type="evidence" value="ECO:0007669"/>
    <property type="project" value="UniProtKB-KW"/>
</dbReference>
<feature type="region of interest" description="Disordered" evidence="7">
    <location>
        <begin position="1"/>
        <end position="45"/>
    </location>
</feature>
<dbReference type="SUPFAM" id="SSF54447">
    <property type="entry name" value="ssDNA-binding transcriptional regulator domain"/>
    <property type="match status" value="1"/>
</dbReference>
<organism evidence="9">
    <name type="scientific">Helicotheca tamesis</name>
    <dbReference type="NCBI Taxonomy" id="374047"/>
    <lineage>
        <taxon>Eukaryota</taxon>
        <taxon>Sar</taxon>
        <taxon>Stramenopiles</taxon>
        <taxon>Ochrophyta</taxon>
        <taxon>Bacillariophyta</taxon>
        <taxon>Mediophyceae</taxon>
        <taxon>Lithodesmiophycidae</taxon>
        <taxon>Lithodesmiales</taxon>
        <taxon>Lithodesmiaceae</taxon>
        <taxon>Helicotheca</taxon>
    </lineage>
</organism>
<evidence type="ECO:0000256" key="5">
    <source>
        <dbReference type="ARBA" id="ARBA00023163"/>
    </source>
</evidence>
<dbReference type="GO" id="GO:0003713">
    <property type="term" value="F:transcription coactivator activity"/>
    <property type="evidence" value="ECO:0007669"/>
    <property type="project" value="InterPro"/>
</dbReference>
<evidence type="ECO:0000259" key="8">
    <source>
        <dbReference type="Pfam" id="PF02229"/>
    </source>
</evidence>
<evidence type="ECO:0000256" key="3">
    <source>
        <dbReference type="ARBA" id="ARBA00023015"/>
    </source>
</evidence>
<evidence type="ECO:0000256" key="2">
    <source>
        <dbReference type="ARBA" id="ARBA00009001"/>
    </source>
</evidence>